<keyword evidence="24" id="KW-0539">Nucleus</keyword>
<dbReference type="GO" id="GO:0016020">
    <property type="term" value="C:membrane"/>
    <property type="evidence" value="ECO:0007669"/>
    <property type="project" value="UniProtKB-SubCell"/>
</dbReference>
<dbReference type="SMART" id="SM00382">
    <property type="entry name" value="AAA"/>
    <property type="match status" value="1"/>
</dbReference>
<feature type="transmembrane region" description="Helical" evidence="28">
    <location>
        <begin position="199"/>
        <end position="226"/>
    </location>
</feature>
<dbReference type="Pfam" id="PF13177">
    <property type="entry name" value="DNA_pol3_delta2"/>
    <property type="match status" value="1"/>
</dbReference>
<evidence type="ECO:0000256" key="22">
    <source>
        <dbReference type="ARBA" id="ARBA00023172"/>
    </source>
</evidence>
<keyword evidence="21 28" id="KW-0472">Membrane</keyword>
<dbReference type="FunFam" id="1.20.1740.10:FF:000006">
    <property type="entry name" value="General amino acid permease"/>
    <property type="match status" value="1"/>
</dbReference>
<dbReference type="Proteomes" id="UP000383932">
    <property type="component" value="Unassembled WGS sequence"/>
</dbReference>
<evidence type="ECO:0000256" key="19">
    <source>
        <dbReference type="ARBA" id="ARBA00022989"/>
    </source>
</evidence>
<dbReference type="SUPFAM" id="SSF100939">
    <property type="entry name" value="SPOC domain-like"/>
    <property type="match status" value="1"/>
</dbReference>
<protein>
    <recommendedName>
        <fullName evidence="7">ATP-dependent DNA helicase II subunit 1</fullName>
        <ecNumber evidence="6">3.6.4.12</ecNumber>
    </recommendedName>
    <alternativeName>
        <fullName evidence="25">ATP-dependent DNA helicase II subunit Ku70</fullName>
    </alternativeName>
    <alternativeName>
        <fullName evidence="26">Replication factor C subunit 5</fullName>
    </alternativeName>
</protein>
<feature type="transmembrane region" description="Helical" evidence="28">
    <location>
        <begin position="423"/>
        <end position="449"/>
    </location>
</feature>
<dbReference type="FunFam" id="1.10.8.60:FF:000030">
    <property type="entry name" value="replication factor C subunit 3"/>
    <property type="match status" value="1"/>
</dbReference>
<dbReference type="SUPFAM" id="SSF48019">
    <property type="entry name" value="post-AAA+ oligomerization domain-like"/>
    <property type="match status" value="1"/>
</dbReference>
<evidence type="ECO:0000256" key="27">
    <source>
        <dbReference type="SAM" id="MobiDB-lite"/>
    </source>
</evidence>
<dbReference type="CDD" id="cd00009">
    <property type="entry name" value="AAA"/>
    <property type="match status" value="1"/>
</dbReference>
<dbReference type="Gene3D" id="1.10.8.60">
    <property type="match status" value="1"/>
</dbReference>
<evidence type="ECO:0000256" key="13">
    <source>
        <dbReference type="ARBA" id="ARBA00022763"/>
    </source>
</evidence>
<keyword evidence="23" id="KW-0234">DNA repair</keyword>
<keyword evidence="18" id="KW-0029">Amino-acid transport</keyword>
<feature type="region of interest" description="Disordered" evidence="27">
    <location>
        <begin position="1"/>
        <end position="30"/>
    </location>
</feature>
<keyword evidence="31" id="KW-1185">Reference proteome</keyword>
<dbReference type="PANTHER" id="PTHR43341:SF4">
    <property type="entry name" value="ARGININE PERMEASE CAN1-RELATED"/>
    <property type="match status" value="1"/>
</dbReference>
<evidence type="ECO:0000256" key="9">
    <source>
        <dbReference type="ARBA" id="ARBA00022454"/>
    </source>
</evidence>
<evidence type="ECO:0000256" key="25">
    <source>
        <dbReference type="ARBA" id="ARBA00031811"/>
    </source>
</evidence>
<dbReference type="GO" id="GO:0006271">
    <property type="term" value="P:DNA strand elongation involved in DNA replication"/>
    <property type="evidence" value="ECO:0007669"/>
    <property type="project" value="UniProtKB-ARBA"/>
</dbReference>
<dbReference type="InterPro" id="IPR036465">
    <property type="entry name" value="vWFA_dom_sf"/>
</dbReference>
<comment type="caution">
    <text evidence="30">The sequence shown here is derived from an EMBL/GenBank/DDBJ whole genome shotgun (WGS) entry which is preliminary data.</text>
</comment>
<keyword evidence="15" id="KW-0347">Helicase</keyword>
<keyword evidence="10 28" id="KW-0812">Transmembrane</keyword>
<gene>
    <name evidence="30" type="ORF">CTheo_5379</name>
</gene>
<keyword evidence="8" id="KW-0813">Transport</keyword>
<dbReference type="InterPro" id="IPR004841">
    <property type="entry name" value="AA-permease/SLC12A_dom"/>
</dbReference>
<comment type="similarity">
    <text evidence="5">Belongs to the activator 1 small subunits family.</text>
</comment>
<evidence type="ECO:0000256" key="23">
    <source>
        <dbReference type="ARBA" id="ARBA00023204"/>
    </source>
</evidence>
<dbReference type="GO" id="GO:0006303">
    <property type="term" value="P:double-strand break repair via nonhomologous end joining"/>
    <property type="evidence" value="ECO:0007669"/>
    <property type="project" value="InterPro"/>
</dbReference>
<dbReference type="OrthoDB" id="761538at2759"/>
<dbReference type="InterPro" id="IPR036361">
    <property type="entry name" value="SAP_dom_sf"/>
</dbReference>
<dbReference type="EMBL" id="SSOP01000119">
    <property type="protein sequence ID" value="KAB5591170.1"/>
    <property type="molecule type" value="Genomic_DNA"/>
</dbReference>
<dbReference type="CDD" id="cd18140">
    <property type="entry name" value="HLD_clamp_RFC"/>
    <property type="match status" value="1"/>
</dbReference>
<dbReference type="GO" id="GO:0000781">
    <property type="term" value="C:chromosome, telomeric region"/>
    <property type="evidence" value="ECO:0007669"/>
    <property type="project" value="UniProtKB-SubCell"/>
</dbReference>
<dbReference type="GO" id="GO:0042162">
    <property type="term" value="F:telomeric DNA binding"/>
    <property type="evidence" value="ECO:0007669"/>
    <property type="project" value="InterPro"/>
</dbReference>
<comment type="similarity">
    <text evidence="4">Belongs to the ku70 family.</text>
</comment>
<evidence type="ECO:0000259" key="29">
    <source>
        <dbReference type="PROSITE" id="PS50800"/>
    </source>
</evidence>
<dbReference type="Pfam" id="PF21960">
    <property type="entry name" value="RCF1-5-like_lid"/>
    <property type="match status" value="1"/>
</dbReference>
<evidence type="ECO:0000256" key="17">
    <source>
        <dbReference type="ARBA" id="ARBA00022895"/>
    </source>
</evidence>
<evidence type="ECO:0000256" key="18">
    <source>
        <dbReference type="ARBA" id="ARBA00022970"/>
    </source>
</evidence>
<dbReference type="SMART" id="SM00559">
    <property type="entry name" value="Ku78"/>
    <property type="match status" value="1"/>
</dbReference>
<keyword evidence="11" id="KW-0235">DNA replication</keyword>
<evidence type="ECO:0000256" key="6">
    <source>
        <dbReference type="ARBA" id="ARBA00012551"/>
    </source>
</evidence>
<keyword evidence="14" id="KW-0378">Hydrolase</keyword>
<dbReference type="Pfam" id="PF03731">
    <property type="entry name" value="Ku_N"/>
    <property type="match status" value="1"/>
</dbReference>
<keyword evidence="9" id="KW-0158">Chromosome</keyword>
<accession>A0A5N5QHG8</accession>
<evidence type="ECO:0000256" key="21">
    <source>
        <dbReference type="ARBA" id="ARBA00023136"/>
    </source>
</evidence>
<keyword evidence="20" id="KW-0238">DNA-binding</keyword>
<dbReference type="InterPro" id="IPR016194">
    <property type="entry name" value="SPOC-like_C_dom_sf"/>
</dbReference>
<keyword evidence="19 28" id="KW-1133">Transmembrane helix</keyword>
<dbReference type="PANTHER" id="PTHR43341">
    <property type="entry name" value="AMINO ACID PERMEASE"/>
    <property type="match status" value="1"/>
</dbReference>
<dbReference type="Gene3D" id="3.40.50.300">
    <property type="entry name" value="P-loop containing nucleotide triphosphate hydrolases"/>
    <property type="match status" value="1"/>
</dbReference>
<feature type="transmembrane region" description="Helical" evidence="28">
    <location>
        <begin position="165"/>
        <end position="187"/>
    </location>
</feature>
<keyword evidence="16" id="KW-0067">ATP-binding</keyword>
<dbReference type="InterPro" id="IPR050524">
    <property type="entry name" value="APC_YAT"/>
</dbReference>
<dbReference type="Gene3D" id="2.40.290.10">
    <property type="match status" value="1"/>
</dbReference>
<feature type="domain" description="SAP" evidence="29">
    <location>
        <begin position="1194"/>
        <end position="1228"/>
    </location>
</feature>
<dbReference type="SUPFAM" id="SSF52540">
    <property type="entry name" value="P-loop containing nucleoside triphosphate hydrolases"/>
    <property type="match status" value="1"/>
</dbReference>
<evidence type="ECO:0000256" key="3">
    <source>
        <dbReference type="ARBA" id="ARBA00004574"/>
    </source>
</evidence>
<dbReference type="InterPro" id="IPR005161">
    <property type="entry name" value="Ku_N"/>
</dbReference>
<feature type="transmembrane region" description="Helical" evidence="28">
    <location>
        <begin position="138"/>
        <end position="159"/>
    </location>
</feature>
<evidence type="ECO:0000256" key="1">
    <source>
        <dbReference type="ARBA" id="ARBA00004123"/>
    </source>
</evidence>
<feature type="transmembrane region" description="Helical" evidence="28">
    <location>
        <begin position="59"/>
        <end position="78"/>
    </location>
</feature>
<name>A0A5N5QHG8_9AGAM</name>
<proteinExistence type="inferred from homology"/>
<feature type="transmembrane region" description="Helical" evidence="28">
    <location>
        <begin position="394"/>
        <end position="411"/>
    </location>
</feature>
<keyword evidence="17" id="KW-0779">Telomere</keyword>
<evidence type="ECO:0000256" key="10">
    <source>
        <dbReference type="ARBA" id="ARBA00022692"/>
    </source>
</evidence>
<dbReference type="Pfam" id="PF22534">
    <property type="entry name" value="RFC_C"/>
    <property type="match status" value="1"/>
</dbReference>
<dbReference type="InterPro" id="IPR047087">
    <property type="entry name" value="KU70_core_dom"/>
</dbReference>
<dbReference type="GO" id="GO:0016787">
    <property type="term" value="F:hydrolase activity"/>
    <property type="evidence" value="ECO:0007669"/>
    <property type="project" value="UniProtKB-KW"/>
</dbReference>
<evidence type="ECO:0000256" key="26">
    <source>
        <dbReference type="ARBA" id="ARBA00070185"/>
    </source>
</evidence>
<dbReference type="InterPro" id="IPR047854">
    <property type="entry name" value="RFC_lid"/>
</dbReference>
<evidence type="ECO:0000256" key="4">
    <source>
        <dbReference type="ARBA" id="ARBA00005240"/>
    </source>
</evidence>
<evidence type="ECO:0000256" key="28">
    <source>
        <dbReference type="SAM" id="Phobius"/>
    </source>
</evidence>
<feature type="transmembrane region" description="Helical" evidence="28">
    <location>
        <begin position="84"/>
        <end position="117"/>
    </location>
</feature>
<keyword evidence="12" id="KW-0547">Nucleotide-binding</keyword>
<dbReference type="Gene3D" id="4.10.970.10">
    <property type="entry name" value="Ku70, bridge and pillars"/>
    <property type="match status" value="1"/>
</dbReference>
<dbReference type="Pfam" id="PF00324">
    <property type="entry name" value="AA_permease"/>
    <property type="match status" value="1"/>
</dbReference>
<dbReference type="PROSITE" id="PS50800">
    <property type="entry name" value="SAP"/>
    <property type="match status" value="1"/>
</dbReference>
<dbReference type="Gene3D" id="3.40.50.410">
    <property type="entry name" value="von Willebrand factor, type A domain"/>
    <property type="match status" value="1"/>
</dbReference>
<dbReference type="GO" id="GO:0000723">
    <property type="term" value="P:telomere maintenance"/>
    <property type="evidence" value="ECO:0007669"/>
    <property type="project" value="InterPro"/>
</dbReference>
<keyword evidence="22" id="KW-0233">DNA recombination</keyword>
<dbReference type="EC" id="3.6.4.12" evidence="6"/>
<evidence type="ECO:0000256" key="5">
    <source>
        <dbReference type="ARBA" id="ARBA00005378"/>
    </source>
</evidence>
<dbReference type="Gene3D" id="1.20.1740.10">
    <property type="entry name" value="Amino acid/polyamine transporter I"/>
    <property type="match status" value="1"/>
</dbReference>
<keyword evidence="13" id="KW-0227">DNA damage</keyword>
<evidence type="ECO:0000256" key="24">
    <source>
        <dbReference type="ARBA" id="ARBA00023242"/>
    </source>
</evidence>
<dbReference type="SUPFAM" id="SSF68906">
    <property type="entry name" value="SAP domain"/>
    <property type="match status" value="1"/>
</dbReference>
<feature type="transmembrane region" description="Helical" evidence="28">
    <location>
        <begin position="295"/>
        <end position="316"/>
    </location>
</feature>
<feature type="compositionally biased region" description="Basic and acidic residues" evidence="27">
    <location>
        <begin position="16"/>
        <end position="30"/>
    </location>
</feature>
<evidence type="ECO:0000256" key="7">
    <source>
        <dbReference type="ARBA" id="ARBA00021796"/>
    </source>
</evidence>
<dbReference type="GO" id="GO:0031391">
    <property type="term" value="C:Elg1 RFC-like complex"/>
    <property type="evidence" value="ECO:0007669"/>
    <property type="project" value="UniProtKB-ARBA"/>
</dbReference>
<evidence type="ECO:0000256" key="12">
    <source>
        <dbReference type="ARBA" id="ARBA00022741"/>
    </source>
</evidence>
<dbReference type="GO" id="GO:0015171">
    <property type="term" value="F:amino acid transmembrane transporter activity"/>
    <property type="evidence" value="ECO:0007669"/>
    <property type="project" value="TreeGrafter"/>
</dbReference>
<feature type="transmembrane region" description="Helical" evidence="28">
    <location>
        <begin position="255"/>
        <end position="275"/>
    </location>
</feature>
<evidence type="ECO:0000256" key="20">
    <source>
        <dbReference type="ARBA" id="ARBA00023125"/>
    </source>
</evidence>
<evidence type="ECO:0000256" key="16">
    <source>
        <dbReference type="ARBA" id="ARBA00022840"/>
    </source>
</evidence>
<dbReference type="GO" id="GO:0006310">
    <property type="term" value="P:DNA recombination"/>
    <property type="evidence" value="ECO:0007669"/>
    <property type="project" value="UniProtKB-KW"/>
</dbReference>
<dbReference type="PROSITE" id="PS00218">
    <property type="entry name" value="AMINO_ACID_PERMEASE_1"/>
    <property type="match status" value="1"/>
</dbReference>
<evidence type="ECO:0000313" key="30">
    <source>
        <dbReference type="EMBL" id="KAB5591170.1"/>
    </source>
</evidence>
<feature type="transmembrane region" description="Helical" evidence="28">
    <location>
        <begin position="470"/>
        <end position="493"/>
    </location>
</feature>
<evidence type="ECO:0000256" key="11">
    <source>
        <dbReference type="ARBA" id="ARBA00022705"/>
    </source>
</evidence>
<evidence type="ECO:0000313" key="31">
    <source>
        <dbReference type="Proteomes" id="UP000383932"/>
    </source>
</evidence>
<dbReference type="NCBIfam" id="TIGR00578">
    <property type="entry name" value="ku70"/>
    <property type="match status" value="1"/>
</dbReference>
<evidence type="ECO:0000256" key="8">
    <source>
        <dbReference type="ARBA" id="ARBA00022448"/>
    </source>
</evidence>
<dbReference type="InterPro" id="IPR027417">
    <property type="entry name" value="P-loop_NTPase"/>
</dbReference>
<dbReference type="Pfam" id="PF03730">
    <property type="entry name" value="Ku_C"/>
    <property type="match status" value="1"/>
</dbReference>
<dbReference type="GO" id="GO:0043564">
    <property type="term" value="C:Ku70:Ku80 complex"/>
    <property type="evidence" value="ECO:0007669"/>
    <property type="project" value="InterPro"/>
</dbReference>
<dbReference type="GO" id="GO:0005524">
    <property type="term" value="F:ATP binding"/>
    <property type="evidence" value="ECO:0007669"/>
    <property type="project" value="UniProtKB-KW"/>
</dbReference>
<dbReference type="InterPro" id="IPR003593">
    <property type="entry name" value="AAA+_ATPase"/>
</dbReference>
<feature type="transmembrane region" description="Helical" evidence="28">
    <location>
        <begin position="499"/>
        <end position="518"/>
    </location>
</feature>
<dbReference type="Gene3D" id="1.20.272.10">
    <property type="match status" value="1"/>
</dbReference>
<dbReference type="Pfam" id="PF02735">
    <property type="entry name" value="Ku"/>
    <property type="match status" value="1"/>
</dbReference>
<dbReference type="SUPFAM" id="SSF53300">
    <property type="entry name" value="vWA-like"/>
    <property type="match status" value="1"/>
</dbReference>
<dbReference type="InterPro" id="IPR006165">
    <property type="entry name" value="Ku70"/>
</dbReference>
<dbReference type="Gene3D" id="1.10.1600.10">
    <property type="match status" value="1"/>
</dbReference>
<dbReference type="InterPro" id="IPR008921">
    <property type="entry name" value="DNA_pol3_clamp-load_cplx_C"/>
</dbReference>
<dbReference type="GO" id="GO:0003684">
    <property type="term" value="F:damaged DNA binding"/>
    <property type="evidence" value="ECO:0007669"/>
    <property type="project" value="InterPro"/>
</dbReference>
<dbReference type="FunFam" id="1.20.272.10:FF:000002">
    <property type="entry name" value="Replication factor C subunit 3"/>
    <property type="match status" value="1"/>
</dbReference>
<evidence type="ECO:0000256" key="14">
    <source>
        <dbReference type="ARBA" id="ARBA00022801"/>
    </source>
</evidence>
<reference evidence="30 31" key="1">
    <citation type="journal article" date="2019" name="Fungal Biol. Biotechnol.">
        <title>Draft genome sequence of fastidious pathogen Ceratobasidium theobromae, which causes vascular-streak dieback in Theobroma cacao.</title>
        <authorList>
            <person name="Ali S.S."/>
            <person name="Asman A."/>
            <person name="Shao J."/>
            <person name="Firmansyah A.P."/>
            <person name="Susilo A.W."/>
            <person name="Rosmana A."/>
            <person name="McMahon P."/>
            <person name="Junaid M."/>
            <person name="Guest D."/>
            <person name="Kheng T.Y."/>
            <person name="Meinhardt L.W."/>
            <person name="Bailey B.A."/>
        </authorList>
    </citation>
    <scope>NUCLEOTIDE SEQUENCE [LARGE SCALE GENOMIC DNA]</scope>
    <source>
        <strain evidence="30 31">CT2</strain>
    </source>
</reference>
<evidence type="ECO:0000256" key="15">
    <source>
        <dbReference type="ARBA" id="ARBA00022806"/>
    </source>
</evidence>
<dbReference type="InterPro" id="IPR006164">
    <property type="entry name" value="DNA_bd_Ku70/Ku80"/>
</dbReference>
<dbReference type="InterPro" id="IPR027388">
    <property type="entry name" value="Ku70_bridge/pillars_dom_sf"/>
</dbReference>
<dbReference type="Pfam" id="PF02037">
    <property type="entry name" value="SAP"/>
    <property type="match status" value="1"/>
</dbReference>
<comment type="subcellular location">
    <subcellularLocation>
        <location evidence="3">Chromosome</location>
        <location evidence="3">Telomere</location>
    </subcellularLocation>
    <subcellularLocation>
        <location evidence="2">Membrane</location>
        <topology evidence="2">Multi-pass membrane protein</topology>
    </subcellularLocation>
    <subcellularLocation>
        <location evidence="1">Nucleus</location>
    </subcellularLocation>
</comment>
<dbReference type="InterPro" id="IPR003034">
    <property type="entry name" value="SAP_dom"/>
</dbReference>
<dbReference type="InterPro" id="IPR005160">
    <property type="entry name" value="Ku_C"/>
</dbReference>
<organism evidence="30 31">
    <name type="scientific">Ceratobasidium theobromae</name>
    <dbReference type="NCBI Taxonomy" id="1582974"/>
    <lineage>
        <taxon>Eukaryota</taxon>
        <taxon>Fungi</taxon>
        <taxon>Dikarya</taxon>
        <taxon>Basidiomycota</taxon>
        <taxon>Agaricomycotina</taxon>
        <taxon>Agaricomycetes</taxon>
        <taxon>Cantharellales</taxon>
        <taxon>Ceratobasidiaceae</taxon>
        <taxon>Ceratobasidium</taxon>
    </lineage>
</organism>
<dbReference type="FunFam" id="3.40.50.300:FF:000136">
    <property type="entry name" value="Replication factor C subunit 5"/>
    <property type="match status" value="1"/>
</dbReference>
<dbReference type="CDD" id="cd00788">
    <property type="entry name" value="KU70"/>
    <property type="match status" value="1"/>
</dbReference>
<dbReference type="InterPro" id="IPR004840">
    <property type="entry name" value="Amino_acid_permease_CS"/>
</dbReference>
<evidence type="ECO:0000256" key="2">
    <source>
        <dbReference type="ARBA" id="ARBA00004141"/>
    </source>
</evidence>
<dbReference type="Gene3D" id="1.10.720.30">
    <property type="entry name" value="SAP domain"/>
    <property type="match status" value="1"/>
</dbReference>
<sequence length="1572" mass="175898">MPNSPILDPAKGSSSSDEKHYDLEKHQDSGIDAEAHERQDDQGHPGGVRRRLKARHLSMIALGGTIGTGLFIGAGGALAKGGPVGVLLAYTIMGTVVYSVMIALGEMATLFPVSGGFMHYASRFIDPAVGFALGVNYWYCWGIAIPVELTAAAIVIQYWNTTINISVWLTIQYVLVLLINFMGVRWYGEFEFWFSAIKITTIVGLIILGVAINCGVGPASTGYIGFRYWVDPGPFNQIAVHGGTSSVPGAWGRFLAFWTVFVQAAFSFIGTEIVAVTVGEAENPRRNVPKAIRRVFWRIVIFYVIGILVIGLNVPYNSPQLLNNSGGNASASPFVIAIRTAGIKGLPSVVNAVIFISAWSAGNSDLYASSRTLYALAVEGQVPAFLKKCTKDGLPIWCVFLTGLFGLLTYMNAGSDTAANVFAWLYNITSITGLISWLVILVAYLRMYYGLKRQGISRDNFPYIAPFQPYASWFGAIFVTLVILFNGFSVFLAGNWNSSTFVTAYIFLPIFGLLWVFWKYVKGSHWVKLEEMDFVTGRSELDIMDAEEVARYKPPTGFWQKLWDWLSRDVTKSRDPEGRAPGARPRPTITAIIRKAMPPFESDWRIQDEEDEVELEEEGYNLNKDAILFCIDITPGILVVQEPGDSTNPSSSQGRSALEIILQAVVDLQKRKILHGPNDSVGIMLFNTSETRGDIVKPNMYLYQPVSQINAPDIQKLLQLLNEAADNHDCFSTLFAPATKRVSMVNLFQTCGHVLRDGVAKAAGKRIFFFTDNDDPENGDNMQCQAAQKIVEDLYDLGITIQPFFMASPGQPFNVHNFYATVLSRPREDINDDVTLNVHESFEAVLADMRIHEATKRALFNAPLQFGDGFSIAIKAYGLVSEHKKGAYRYFSNMGKSIEEALPKTTYVDEEQETEIPKDSIVFGYQFGTGVPVAEEEEAMDLDVPIIQVKDKVFYTPEEMKTFRSFNLNPSIKILGFKDINTLPFDANVKHAVFLHPNEAAVTGSIRTFKALLDSMLSKQKYALTRCLFRKNSSIIYCAMLPQAEVTEEGVQIDPAGFHLIPLPFADDIRQPTVDQSAHCKSAPAVNIIERLKYSAGYDPEAIPNPSLALHYGFLQAEAFGEEYNPEEDFNDRSAPRFRAIHKKSGTYMETWKELLDQDPEATEVAVEPKAGTKRKAAAVDELVVRAHFDDDTLNKLTVEQLKTYLKAHSQPYNGRKNDLIERHRPRTLDELSYHSDLSQRLKSLAGSGDFPHMLFYGPSGAGKKTRIGCTLRELFGAGVEKLKLDQRVFLTPSKRKLDLNVVQSNYHIEITPSDVGMYDRIVISEILKEIAQTQQVDLSAKQRFKVVVINEADSLSRDAQAALRRTMERYMSNLRIIMCANSTSKLIAPIKSRCLLVRVAAPNDEEMDAALRRVAKREKFDIPDEAAARIIQDAQGNLRRAVLVLEAMKMQNPDLTATTQISKPDWEAYCYKVADLILQEQTPQRVLEVRAKVYELLSHCIPPTVVMKTIAERLLEVVDDSLKPDIMHWASIYELRMRQGSKKIYHMEAWIIKVMSLYKHFFYGMDMEDFD</sequence>
<dbReference type="GO" id="GO:0003678">
    <property type="term" value="F:DNA helicase activity"/>
    <property type="evidence" value="ECO:0007669"/>
    <property type="project" value="UniProtKB-EC"/>
</dbReference>